<organism evidence="2 3">
    <name type="scientific">Gymnopus androsaceus JB14</name>
    <dbReference type="NCBI Taxonomy" id="1447944"/>
    <lineage>
        <taxon>Eukaryota</taxon>
        <taxon>Fungi</taxon>
        <taxon>Dikarya</taxon>
        <taxon>Basidiomycota</taxon>
        <taxon>Agaricomycotina</taxon>
        <taxon>Agaricomycetes</taxon>
        <taxon>Agaricomycetidae</taxon>
        <taxon>Agaricales</taxon>
        <taxon>Marasmiineae</taxon>
        <taxon>Omphalotaceae</taxon>
        <taxon>Gymnopus</taxon>
    </lineage>
</organism>
<evidence type="ECO:0000313" key="2">
    <source>
        <dbReference type="EMBL" id="KAE9402148.1"/>
    </source>
</evidence>
<accession>A0A6A4HY80</accession>
<proteinExistence type="predicted"/>
<evidence type="ECO:0000256" key="1">
    <source>
        <dbReference type="SAM" id="MobiDB-lite"/>
    </source>
</evidence>
<reference evidence="2" key="1">
    <citation type="journal article" date="2019" name="Environ. Microbiol.">
        <title>Fungal ecological strategies reflected in gene transcription - a case study of two litter decomposers.</title>
        <authorList>
            <person name="Barbi F."/>
            <person name="Kohler A."/>
            <person name="Barry K."/>
            <person name="Baskaran P."/>
            <person name="Daum C."/>
            <person name="Fauchery L."/>
            <person name="Ihrmark K."/>
            <person name="Kuo A."/>
            <person name="LaButti K."/>
            <person name="Lipzen A."/>
            <person name="Morin E."/>
            <person name="Grigoriev I.V."/>
            <person name="Henrissat B."/>
            <person name="Lindahl B."/>
            <person name="Martin F."/>
        </authorList>
    </citation>
    <scope>NUCLEOTIDE SEQUENCE</scope>
    <source>
        <strain evidence="2">JB14</strain>
    </source>
</reference>
<feature type="compositionally biased region" description="Polar residues" evidence="1">
    <location>
        <begin position="188"/>
        <end position="202"/>
    </location>
</feature>
<dbReference type="Proteomes" id="UP000799118">
    <property type="component" value="Unassembled WGS sequence"/>
</dbReference>
<keyword evidence="3" id="KW-1185">Reference proteome</keyword>
<feature type="region of interest" description="Disordered" evidence="1">
    <location>
        <begin position="188"/>
        <end position="261"/>
    </location>
</feature>
<name>A0A6A4HY80_9AGAR</name>
<dbReference type="EMBL" id="ML769438">
    <property type="protein sequence ID" value="KAE9402148.1"/>
    <property type="molecule type" value="Genomic_DNA"/>
</dbReference>
<protein>
    <submittedName>
        <fullName evidence="2">Uncharacterized protein</fullName>
    </submittedName>
</protein>
<dbReference type="AlphaFoldDB" id="A0A6A4HY80"/>
<gene>
    <name evidence="2" type="ORF">BT96DRAFT_937441</name>
</gene>
<sequence length="282" mass="30793">MEMQVKKCELDPYKDLMDKEDQWVKLLGQMPTKRQHCAGRVMGWCLWDVCSCVRVKEGSIFEISGVTMITTTILMPAIQSLLPGIKHCLSLMGGLSEAESKIGGKQVAVSIRWFAVEGRDEVGEDGEEGILSSESESDSKRTKPIGCKDVNKMVIFLVLGIYLPSSNLAFLTHEITFNMSLHTGIPPTLSTCKSQPPANMQNPPGKDSDPKSHPTMCTDAVGDAEAPPAAEMDLDADSRVSTVGRKKNKENKGGKWGNPGVFMGVHQTFLKKHAAKDLKQAT</sequence>
<evidence type="ECO:0000313" key="3">
    <source>
        <dbReference type="Proteomes" id="UP000799118"/>
    </source>
</evidence>
<feature type="region of interest" description="Disordered" evidence="1">
    <location>
        <begin position="124"/>
        <end position="143"/>
    </location>
</feature>